<dbReference type="GO" id="GO:0022857">
    <property type="term" value="F:transmembrane transporter activity"/>
    <property type="evidence" value="ECO:0007669"/>
    <property type="project" value="InterPro"/>
</dbReference>
<evidence type="ECO:0000313" key="8">
    <source>
        <dbReference type="Proteomes" id="UP000502117"/>
    </source>
</evidence>
<name>A0A6G7LXN2_9GAMM</name>
<feature type="transmembrane region" description="Helical" evidence="6">
    <location>
        <begin position="161"/>
        <end position="181"/>
    </location>
</feature>
<dbReference type="Pfam" id="PF07690">
    <property type="entry name" value="MFS_1"/>
    <property type="match status" value="1"/>
</dbReference>
<dbReference type="PANTHER" id="PTHR42718:SF9">
    <property type="entry name" value="MAJOR FACILITATOR SUPERFAMILY MULTIDRUG TRANSPORTER MFSC"/>
    <property type="match status" value="1"/>
</dbReference>
<accession>A0A6G7LXN2</accession>
<feature type="transmembrane region" description="Helical" evidence="6">
    <location>
        <begin position="268"/>
        <end position="301"/>
    </location>
</feature>
<dbReference type="GO" id="GO:0016020">
    <property type="term" value="C:membrane"/>
    <property type="evidence" value="ECO:0007669"/>
    <property type="project" value="UniProtKB-SubCell"/>
</dbReference>
<dbReference type="EMBL" id="CP045857">
    <property type="protein sequence ID" value="QIJ06500.1"/>
    <property type="molecule type" value="Genomic_DNA"/>
</dbReference>
<evidence type="ECO:0000256" key="5">
    <source>
        <dbReference type="ARBA" id="ARBA00023136"/>
    </source>
</evidence>
<dbReference type="InterPro" id="IPR036259">
    <property type="entry name" value="MFS_trans_sf"/>
</dbReference>
<dbReference type="SUPFAM" id="SSF103473">
    <property type="entry name" value="MFS general substrate transporter"/>
    <property type="match status" value="1"/>
</dbReference>
<dbReference type="Gene3D" id="1.20.1250.20">
    <property type="entry name" value="MFS general substrate transporter like domains"/>
    <property type="match status" value="1"/>
</dbReference>
<feature type="transmembrane region" description="Helical" evidence="6">
    <location>
        <begin position="488"/>
        <end position="509"/>
    </location>
</feature>
<sequence>MKARGWELSLALLLAVLVDALLGSALNMGRLDFMGDIQASLDEFNMLEICYLGARLSCFLLAPWLLSNVRPLVCLKFTLLLLILTAMLMTLQPALSWLYLLRLIQGAAGGLLLVNAQSMLFRHCLRQHQPSLQAIFACGAVVAPATFIGGGQGWVIDSLSWHWLFIAAVPLALMALLTLELLPTTANGGRKARRRHTPGDFPSLLLAPLAMFPLMYVLQQGNRWNWFDSAHIGPLLLLGSLSLLGFFVRQRRLVTPMLSLSVFQYRDFSFGLGVSLIAGAALFGSASLISGFSIGVLGLTATEAGGMLVQSGFAFLFTLGVAAFVIQARGASPISTIPFGLLGFMLTMWLLANSGPQSGIADMLPAVLLRGFAMGCLFLSLTLIALSSLPKARMTQGVALFNCSRQLGGLVAIAVLNRLLEVKTKASATALSAHVTSGSAPLAKQQLAAMGQLTAEGMEGIYAQQLTQVQLAGTLWHQAKIIAFNQGFTALVIMFLCALPLVVLFKLGLKRSPSLR</sequence>
<evidence type="ECO:0000313" key="7">
    <source>
        <dbReference type="EMBL" id="QIJ06500.1"/>
    </source>
</evidence>
<feature type="transmembrane region" description="Helical" evidence="6">
    <location>
        <begin position="201"/>
        <end position="218"/>
    </location>
</feature>
<dbReference type="AlphaFoldDB" id="A0A6G7LXN2"/>
<feature type="transmembrane region" description="Helical" evidence="6">
    <location>
        <begin position="230"/>
        <end position="248"/>
    </location>
</feature>
<feature type="transmembrane region" description="Helical" evidence="6">
    <location>
        <begin position="333"/>
        <end position="352"/>
    </location>
</feature>
<organism evidence="7 8">
    <name type="scientific">Shewanella chilikensis</name>
    <dbReference type="NCBI Taxonomy" id="558541"/>
    <lineage>
        <taxon>Bacteria</taxon>
        <taxon>Pseudomonadati</taxon>
        <taxon>Pseudomonadota</taxon>
        <taxon>Gammaproteobacteria</taxon>
        <taxon>Alteromonadales</taxon>
        <taxon>Shewanellaceae</taxon>
        <taxon>Shewanella</taxon>
    </lineage>
</organism>
<comment type="subcellular location">
    <subcellularLocation>
        <location evidence="1">Membrane</location>
        <topology evidence="1">Multi-pass membrane protein</topology>
    </subcellularLocation>
</comment>
<keyword evidence="5 6" id="KW-0472">Membrane</keyword>
<feature type="transmembrane region" description="Helical" evidence="6">
    <location>
        <begin position="364"/>
        <end position="386"/>
    </location>
</feature>
<feature type="transmembrane region" description="Helical" evidence="6">
    <location>
        <begin position="134"/>
        <end position="155"/>
    </location>
</feature>
<feature type="transmembrane region" description="Helical" evidence="6">
    <location>
        <begin position="49"/>
        <end position="66"/>
    </location>
</feature>
<keyword evidence="3 6" id="KW-0812">Transmembrane</keyword>
<feature type="transmembrane region" description="Helical" evidence="6">
    <location>
        <begin position="97"/>
        <end position="114"/>
    </location>
</feature>
<reference evidence="7 8" key="1">
    <citation type="submission" date="2019-11" db="EMBL/GenBank/DDBJ databases">
        <title>Complete Genome Sequence of Shewanella chilikensis Strain DC57, Isolated from Corroded Seal Rings at a floating production facility in Australia.</title>
        <authorList>
            <person name="Salgar-Chaparro S.J."/>
            <person name="Castillo-Villamizar G.A."/>
            <person name="Poehlein A."/>
            <person name="Daniel R."/>
            <person name="Machuca L."/>
        </authorList>
    </citation>
    <scope>NUCLEOTIDE SEQUENCE [LARGE SCALE GENOMIC DNA]</scope>
    <source>
        <strain evidence="7 8">DC57</strain>
    </source>
</reference>
<keyword evidence="2" id="KW-0813">Transport</keyword>
<dbReference type="KEGG" id="schk:GII14_21580"/>
<proteinExistence type="predicted"/>
<dbReference type="RefSeq" id="WP_165565910.1">
    <property type="nucleotide sequence ID" value="NZ_CP045857.1"/>
</dbReference>
<evidence type="ECO:0000256" key="3">
    <source>
        <dbReference type="ARBA" id="ARBA00022692"/>
    </source>
</evidence>
<protein>
    <submittedName>
        <fullName evidence="7">MFS transporter</fullName>
    </submittedName>
</protein>
<dbReference type="PANTHER" id="PTHR42718">
    <property type="entry name" value="MAJOR FACILITATOR SUPERFAMILY MULTIDRUG TRANSPORTER MFSC"/>
    <property type="match status" value="1"/>
</dbReference>
<feature type="transmembrane region" description="Helical" evidence="6">
    <location>
        <begin position="73"/>
        <end position="91"/>
    </location>
</feature>
<evidence type="ECO:0000256" key="6">
    <source>
        <dbReference type="SAM" id="Phobius"/>
    </source>
</evidence>
<dbReference type="Proteomes" id="UP000502117">
    <property type="component" value="Chromosome"/>
</dbReference>
<gene>
    <name evidence="7" type="ORF">GII14_21580</name>
</gene>
<dbReference type="InterPro" id="IPR011701">
    <property type="entry name" value="MFS"/>
</dbReference>
<evidence type="ECO:0000256" key="4">
    <source>
        <dbReference type="ARBA" id="ARBA00022989"/>
    </source>
</evidence>
<feature type="transmembrane region" description="Helical" evidence="6">
    <location>
        <begin position="307"/>
        <end position="326"/>
    </location>
</feature>
<evidence type="ECO:0000256" key="2">
    <source>
        <dbReference type="ARBA" id="ARBA00022448"/>
    </source>
</evidence>
<evidence type="ECO:0000256" key="1">
    <source>
        <dbReference type="ARBA" id="ARBA00004141"/>
    </source>
</evidence>
<keyword evidence="4 6" id="KW-1133">Transmembrane helix</keyword>